<organism evidence="2 3">
    <name type="scientific">Pelobates cultripes</name>
    <name type="common">Western spadefoot toad</name>
    <dbReference type="NCBI Taxonomy" id="61616"/>
    <lineage>
        <taxon>Eukaryota</taxon>
        <taxon>Metazoa</taxon>
        <taxon>Chordata</taxon>
        <taxon>Craniata</taxon>
        <taxon>Vertebrata</taxon>
        <taxon>Euteleostomi</taxon>
        <taxon>Amphibia</taxon>
        <taxon>Batrachia</taxon>
        <taxon>Anura</taxon>
        <taxon>Pelobatoidea</taxon>
        <taxon>Pelobatidae</taxon>
        <taxon>Pelobates</taxon>
    </lineage>
</organism>
<sequence length="68" mass="7337">MSERQKKNKASKSERASFFLAKTSALKARESRSASKDGGELCSREGSYSPPASPGSLPDERPLTTAMM</sequence>
<dbReference type="EMBL" id="OW240913">
    <property type="protein sequence ID" value="CAH2247723.1"/>
    <property type="molecule type" value="Genomic_DNA"/>
</dbReference>
<proteinExistence type="predicted"/>
<reference evidence="2" key="1">
    <citation type="submission" date="2022-03" db="EMBL/GenBank/DDBJ databases">
        <authorList>
            <person name="Alioto T."/>
            <person name="Alioto T."/>
            <person name="Gomez Garrido J."/>
        </authorList>
    </citation>
    <scope>NUCLEOTIDE SEQUENCE</scope>
</reference>
<accession>A0AAD1VRD9</accession>
<keyword evidence="3" id="KW-1185">Reference proteome</keyword>
<evidence type="ECO:0000256" key="1">
    <source>
        <dbReference type="SAM" id="MobiDB-lite"/>
    </source>
</evidence>
<feature type="compositionally biased region" description="Basic and acidic residues" evidence="1">
    <location>
        <begin position="27"/>
        <end position="43"/>
    </location>
</feature>
<protein>
    <submittedName>
        <fullName evidence="2">Uncharacterized protein</fullName>
    </submittedName>
</protein>
<feature type="compositionally biased region" description="Basic and acidic residues" evidence="1">
    <location>
        <begin position="1"/>
        <end position="15"/>
    </location>
</feature>
<dbReference type="Proteomes" id="UP001295444">
    <property type="component" value="Chromosome 02"/>
</dbReference>
<evidence type="ECO:0000313" key="2">
    <source>
        <dbReference type="EMBL" id="CAH2247723.1"/>
    </source>
</evidence>
<feature type="region of interest" description="Disordered" evidence="1">
    <location>
        <begin position="1"/>
        <end position="68"/>
    </location>
</feature>
<gene>
    <name evidence="2" type="ORF">PECUL_23A046540</name>
</gene>
<feature type="non-terminal residue" evidence="2">
    <location>
        <position position="68"/>
    </location>
</feature>
<dbReference type="AlphaFoldDB" id="A0AAD1VRD9"/>
<evidence type="ECO:0000313" key="3">
    <source>
        <dbReference type="Proteomes" id="UP001295444"/>
    </source>
</evidence>
<name>A0AAD1VRD9_PELCU</name>